<feature type="transmembrane region" description="Helical" evidence="9">
    <location>
        <begin position="177"/>
        <end position="199"/>
    </location>
</feature>
<dbReference type="SUPFAM" id="SSF49478">
    <property type="entry name" value="Cna protein B-type domain"/>
    <property type="match status" value="1"/>
</dbReference>
<proteinExistence type="inferred from homology"/>
<dbReference type="SUPFAM" id="SSF49464">
    <property type="entry name" value="Carboxypeptidase regulatory domain-like"/>
    <property type="match status" value="2"/>
</dbReference>
<dbReference type="PANTHER" id="PTHR23501">
    <property type="entry name" value="MAJOR FACILITATOR SUPERFAMILY"/>
    <property type="match status" value="1"/>
</dbReference>
<dbReference type="Proteomes" id="UP000199497">
    <property type="component" value="Unassembled WGS sequence"/>
</dbReference>
<feature type="compositionally biased region" description="Low complexity" evidence="8">
    <location>
        <begin position="7"/>
        <end position="19"/>
    </location>
</feature>
<keyword evidence="4" id="KW-1003">Cell membrane</keyword>
<feature type="compositionally biased region" description="Low complexity" evidence="8">
    <location>
        <begin position="567"/>
        <end position="582"/>
    </location>
</feature>
<dbReference type="SUPFAM" id="SSF103473">
    <property type="entry name" value="MFS general substrate transporter"/>
    <property type="match status" value="1"/>
</dbReference>
<feature type="transmembrane region" description="Helical" evidence="9">
    <location>
        <begin position="375"/>
        <end position="394"/>
    </location>
</feature>
<feature type="transmembrane region" description="Helical" evidence="9">
    <location>
        <begin position="239"/>
        <end position="261"/>
    </location>
</feature>
<feature type="transmembrane region" description="Helical" evidence="9">
    <location>
        <begin position="148"/>
        <end position="170"/>
    </location>
</feature>
<keyword evidence="5 9" id="KW-0812">Transmembrane</keyword>
<evidence type="ECO:0000256" key="2">
    <source>
        <dbReference type="ARBA" id="ARBA00007520"/>
    </source>
</evidence>
<evidence type="ECO:0000256" key="6">
    <source>
        <dbReference type="ARBA" id="ARBA00022989"/>
    </source>
</evidence>
<reference evidence="12" key="1">
    <citation type="submission" date="2016-10" db="EMBL/GenBank/DDBJ databases">
        <authorList>
            <person name="Varghese N."/>
            <person name="Submissions S."/>
        </authorList>
    </citation>
    <scope>NUCLEOTIDE SEQUENCE [LARGE SCALE GENOMIC DNA]</scope>
    <source>
        <strain evidence="12">DSM 46732</strain>
    </source>
</reference>
<feature type="compositionally biased region" description="Basic and acidic residues" evidence="8">
    <location>
        <begin position="589"/>
        <end position="600"/>
    </location>
</feature>
<accession>A0A1H0V4U6</accession>
<dbReference type="PANTHER" id="PTHR23501:SF197">
    <property type="entry name" value="COMD"/>
    <property type="match status" value="1"/>
</dbReference>
<dbReference type="EMBL" id="FNJR01000008">
    <property type="protein sequence ID" value="SDP73572.1"/>
    <property type="molecule type" value="Genomic_DNA"/>
</dbReference>
<dbReference type="Gene3D" id="2.60.40.1120">
    <property type="entry name" value="Carboxypeptidase-like, regulatory domain"/>
    <property type="match status" value="1"/>
</dbReference>
<evidence type="ECO:0000256" key="4">
    <source>
        <dbReference type="ARBA" id="ARBA00022475"/>
    </source>
</evidence>
<organism evidence="11 12">
    <name type="scientific">Actinopolyspora xinjiangensis</name>
    <dbReference type="NCBI Taxonomy" id="405564"/>
    <lineage>
        <taxon>Bacteria</taxon>
        <taxon>Bacillati</taxon>
        <taxon>Actinomycetota</taxon>
        <taxon>Actinomycetes</taxon>
        <taxon>Actinopolysporales</taxon>
        <taxon>Actinopolysporaceae</taxon>
        <taxon>Actinopolyspora</taxon>
    </lineage>
</organism>
<evidence type="ECO:0000259" key="10">
    <source>
        <dbReference type="PROSITE" id="PS50850"/>
    </source>
</evidence>
<evidence type="ECO:0000256" key="9">
    <source>
        <dbReference type="SAM" id="Phobius"/>
    </source>
</evidence>
<dbReference type="InterPro" id="IPR020846">
    <property type="entry name" value="MFS_dom"/>
</dbReference>
<dbReference type="Gene3D" id="1.20.1250.20">
    <property type="entry name" value="MFS general substrate transporter like domains"/>
    <property type="match status" value="1"/>
</dbReference>
<dbReference type="OrthoDB" id="7375466at2"/>
<sequence length="905" mass="92673">MTTSNVAGTEAGAAPPGETADARHPARETSATGGADGSGGAGQPMTHRQVLKALTGLLLALLVAILSTTIVSNALPRITAQLNGTQGQYTWVVTAMLLTSTATTPIWGKLSDLFSKKLLYQLAIAIFTIGSVLGGFSQSMGMLIGFRAIQGVGMGGMQALIQVVLAAMVAPRDRGRYTGYIGATFAVATTSGPLVGGLIVDSPLGWRWCFWVTAPIAVIAFLVLGRVLRLPVIKRDVSIDWFGALFLVGGVSLLLAWVSLAGKQFDWVSWATLGFVGGGIVAVVLAVIIETRVREPIVPLGMFRNPTVSLAVVAMVSVGTAMFGGAVFLAQYFQLGRGYTPTEAGLMTLPMVLGLFVSSTVTGQIISRVTGRIKPFLIGGSVVLTVGMGLLSTIDSDTPLPLVDLYLALMGIGVGALMQNLVLAVQNSVDIRDMGSVTSVVTFFRTLGGSAGVSVLGAVLGNRVSEYAREGMADLPGPTPPLSGGNGGVSLDLGALPAPIEAILHDSYGKAIGDLFLITACISVVTLLAVLLIREVPLRTTVEKHDDATGAGRHRAVENLSESVDNSPSGSDGSVTGSSSSSQPITRAITREGHASEAVERPVNTPVEAVDNSVDKSVENVGEDSMGGRSAAPPNNGFAPNGHGASLAGSLYPDDGSPAVYGVVRGPGGVALSGVVLTLTDSVGNQVDRAHSDDEGHYQVKPAGGGTYVLIAASGDYQPAAAMVAVSGRTVRHDVELSGGSGLSGMVHSGPVPVPDATVVLTDVRGSVVAAARTGGGGGYEFTDLVGGSYALTVTAEGYQPTSTEVSLSEGQRATLDVSLESGAEVRGVVRSARLGHAVPEAQVTLLDASGGVVASTVTGADGEYQFTDLPHGDYTVIATGYPPAASNLSVRDERVDYDIALGLE</sequence>
<keyword evidence="7 9" id="KW-0472">Membrane</keyword>
<dbReference type="Gene3D" id="2.60.40.10">
    <property type="entry name" value="Immunoglobulins"/>
    <property type="match status" value="1"/>
</dbReference>
<evidence type="ECO:0000256" key="7">
    <source>
        <dbReference type="ARBA" id="ARBA00023136"/>
    </source>
</evidence>
<dbReference type="InterPro" id="IPR036259">
    <property type="entry name" value="MFS_trans_sf"/>
</dbReference>
<dbReference type="Pfam" id="PF13620">
    <property type="entry name" value="CarboxypepD_reg"/>
    <property type="match status" value="2"/>
</dbReference>
<feature type="transmembrane region" description="Helical" evidence="9">
    <location>
        <begin position="310"/>
        <end position="332"/>
    </location>
</feature>
<keyword evidence="12" id="KW-1185">Reference proteome</keyword>
<evidence type="ECO:0000313" key="12">
    <source>
        <dbReference type="Proteomes" id="UP000199497"/>
    </source>
</evidence>
<dbReference type="InterPro" id="IPR013783">
    <property type="entry name" value="Ig-like_fold"/>
</dbReference>
<comment type="similarity">
    <text evidence="2">Belongs to the major facilitator superfamily. TCR/Tet family.</text>
</comment>
<dbReference type="STRING" id="405564.SAMN04487905_10814"/>
<evidence type="ECO:0000256" key="3">
    <source>
        <dbReference type="ARBA" id="ARBA00022448"/>
    </source>
</evidence>
<gene>
    <name evidence="11" type="ORF">SAMN04487905_10814</name>
</gene>
<dbReference type="InterPro" id="IPR008969">
    <property type="entry name" value="CarboxyPept-like_regulatory"/>
</dbReference>
<dbReference type="GO" id="GO:0005975">
    <property type="term" value="P:carbohydrate metabolic process"/>
    <property type="evidence" value="ECO:0007669"/>
    <property type="project" value="UniProtKB-ARBA"/>
</dbReference>
<feature type="transmembrane region" description="Helical" evidence="9">
    <location>
        <begin position="88"/>
        <end position="106"/>
    </location>
</feature>
<dbReference type="CDD" id="cd17502">
    <property type="entry name" value="MFS_Azr1_MDR_like"/>
    <property type="match status" value="1"/>
</dbReference>
<evidence type="ECO:0000256" key="1">
    <source>
        <dbReference type="ARBA" id="ARBA00004651"/>
    </source>
</evidence>
<evidence type="ECO:0000256" key="8">
    <source>
        <dbReference type="SAM" id="MobiDB-lite"/>
    </source>
</evidence>
<dbReference type="InterPro" id="IPR011701">
    <property type="entry name" value="MFS"/>
</dbReference>
<feature type="transmembrane region" description="Helical" evidence="9">
    <location>
        <begin position="118"/>
        <end position="136"/>
    </location>
</feature>
<dbReference type="Gene3D" id="1.20.1720.10">
    <property type="entry name" value="Multidrug resistance protein D"/>
    <property type="match status" value="1"/>
</dbReference>
<keyword evidence="6 9" id="KW-1133">Transmembrane helix</keyword>
<feature type="transmembrane region" description="Helical" evidence="9">
    <location>
        <begin position="53"/>
        <end position="76"/>
    </location>
</feature>
<dbReference type="AlphaFoldDB" id="A0A1H0V4U6"/>
<dbReference type="FunFam" id="1.20.1720.10:FF:000004">
    <property type="entry name" value="EmrB/QacA family drug resistance transporter"/>
    <property type="match status" value="1"/>
</dbReference>
<name>A0A1H0V4U6_9ACTN</name>
<feature type="transmembrane region" description="Helical" evidence="9">
    <location>
        <begin position="205"/>
        <end position="227"/>
    </location>
</feature>
<feature type="transmembrane region" description="Helical" evidence="9">
    <location>
        <begin position="515"/>
        <end position="533"/>
    </location>
</feature>
<dbReference type="RefSeq" id="WP_092602098.1">
    <property type="nucleotide sequence ID" value="NZ_FNJR01000008.1"/>
</dbReference>
<dbReference type="GO" id="GO:0005886">
    <property type="term" value="C:plasma membrane"/>
    <property type="evidence" value="ECO:0007669"/>
    <property type="project" value="UniProtKB-SubCell"/>
</dbReference>
<dbReference type="GO" id="GO:0022857">
    <property type="term" value="F:transmembrane transporter activity"/>
    <property type="evidence" value="ECO:0007669"/>
    <property type="project" value="InterPro"/>
</dbReference>
<dbReference type="Pfam" id="PF07690">
    <property type="entry name" value="MFS_1"/>
    <property type="match status" value="1"/>
</dbReference>
<feature type="transmembrane region" description="Helical" evidence="9">
    <location>
        <begin position="344"/>
        <end position="363"/>
    </location>
</feature>
<feature type="region of interest" description="Disordered" evidence="8">
    <location>
        <begin position="1"/>
        <end position="43"/>
    </location>
</feature>
<evidence type="ECO:0000313" key="11">
    <source>
        <dbReference type="EMBL" id="SDP73572.1"/>
    </source>
</evidence>
<dbReference type="PROSITE" id="PS50850">
    <property type="entry name" value="MFS"/>
    <property type="match status" value="1"/>
</dbReference>
<feature type="transmembrane region" description="Helical" evidence="9">
    <location>
        <begin position="267"/>
        <end position="289"/>
    </location>
</feature>
<evidence type="ECO:0000256" key="5">
    <source>
        <dbReference type="ARBA" id="ARBA00022692"/>
    </source>
</evidence>
<feature type="region of interest" description="Disordered" evidence="8">
    <location>
        <begin position="559"/>
        <end position="642"/>
    </location>
</feature>
<keyword evidence="3" id="KW-0813">Transport</keyword>
<feature type="domain" description="Major facilitator superfamily (MFS) profile" evidence="10">
    <location>
        <begin position="53"/>
        <end position="538"/>
    </location>
</feature>
<feature type="transmembrane region" description="Helical" evidence="9">
    <location>
        <begin position="406"/>
        <end position="425"/>
    </location>
</feature>
<comment type="subcellular location">
    <subcellularLocation>
        <location evidence="1">Cell membrane</location>
        <topology evidence="1">Multi-pass membrane protein</topology>
    </subcellularLocation>
</comment>
<protein>
    <submittedName>
        <fullName evidence="11">Drug resistance transporter, EmrB/QacA subfamily</fullName>
    </submittedName>
</protein>